<dbReference type="Proteomes" id="UP000676310">
    <property type="component" value="Unassembled WGS sequence"/>
</dbReference>
<dbReference type="GO" id="GO:0006574">
    <property type="term" value="P:L-valine catabolic process"/>
    <property type="evidence" value="ECO:0007669"/>
    <property type="project" value="TreeGrafter"/>
</dbReference>
<organism evidence="9 10">
    <name type="scientific">Alternaria atra</name>
    <dbReference type="NCBI Taxonomy" id="119953"/>
    <lineage>
        <taxon>Eukaryota</taxon>
        <taxon>Fungi</taxon>
        <taxon>Dikarya</taxon>
        <taxon>Ascomycota</taxon>
        <taxon>Pezizomycotina</taxon>
        <taxon>Dothideomycetes</taxon>
        <taxon>Pleosporomycetidae</taxon>
        <taxon>Pleosporales</taxon>
        <taxon>Pleosporineae</taxon>
        <taxon>Pleosporaceae</taxon>
        <taxon>Alternaria</taxon>
        <taxon>Alternaria sect. Ulocladioides</taxon>
    </lineage>
</organism>
<dbReference type="RefSeq" id="XP_043167145.1">
    <property type="nucleotide sequence ID" value="XM_043311210.1"/>
</dbReference>
<dbReference type="SUPFAM" id="SSF51735">
    <property type="entry name" value="NAD(P)-binding Rossmann-fold domains"/>
    <property type="match status" value="1"/>
</dbReference>
<evidence type="ECO:0000256" key="2">
    <source>
        <dbReference type="ARBA" id="ARBA00006013"/>
    </source>
</evidence>
<accession>A0A8J2I0G8</accession>
<dbReference type="OrthoDB" id="21615at2759"/>
<dbReference type="Pfam" id="PF03446">
    <property type="entry name" value="NAD_binding_2"/>
    <property type="match status" value="1"/>
</dbReference>
<keyword evidence="5" id="KW-0560">Oxidoreductase</keyword>
<dbReference type="EC" id="1.1.1.31" evidence="3"/>
<name>A0A8J2I0G8_9PLEO</name>
<dbReference type="EMBL" id="CAJRGZ010000016">
    <property type="protein sequence ID" value="CAG5154423.1"/>
    <property type="molecule type" value="Genomic_DNA"/>
</dbReference>
<keyword evidence="10" id="KW-1185">Reference proteome</keyword>
<dbReference type="InterPro" id="IPR036291">
    <property type="entry name" value="NAD(P)-bd_dom_sf"/>
</dbReference>
<dbReference type="AlphaFoldDB" id="A0A8J2I0G8"/>
<dbReference type="GO" id="GO:0008442">
    <property type="term" value="F:3-hydroxyisobutyrate dehydrogenase activity"/>
    <property type="evidence" value="ECO:0007669"/>
    <property type="project" value="UniProtKB-EC"/>
</dbReference>
<evidence type="ECO:0000313" key="10">
    <source>
        <dbReference type="Proteomes" id="UP000676310"/>
    </source>
</evidence>
<evidence type="ECO:0000256" key="6">
    <source>
        <dbReference type="ARBA" id="ARBA00023027"/>
    </source>
</evidence>
<dbReference type="GeneID" id="67015177"/>
<evidence type="ECO:0000259" key="8">
    <source>
        <dbReference type="Pfam" id="PF03446"/>
    </source>
</evidence>
<dbReference type="GO" id="GO:0005739">
    <property type="term" value="C:mitochondrion"/>
    <property type="evidence" value="ECO:0007669"/>
    <property type="project" value="TreeGrafter"/>
</dbReference>
<keyword evidence="6" id="KW-0520">NAD</keyword>
<evidence type="ECO:0000256" key="1">
    <source>
        <dbReference type="ARBA" id="ARBA00005109"/>
    </source>
</evidence>
<keyword evidence="4" id="KW-0101">Branched-chain amino acid catabolism</keyword>
<reference evidence="9" key="1">
    <citation type="submission" date="2021-05" db="EMBL/GenBank/DDBJ databases">
        <authorList>
            <person name="Stam R."/>
        </authorList>
    </citation>
    <scope>NUCLEOTIDE SEQUENCE</scope>
    <source>
        <strain evidence="9">CS162</strain>
    </source>
</reference>
<dbReference type="PANTHER" id="PTHR22981:SF7">
    <property type="entry name" value="3-HYDROXYISOBUTYRATE DEHYDROGENASE, MITOCHONDRIAL"/>
    <property type="match status" value="1"/>
</dbReference>
<proteinExistence type="inferred from homology"/>
<comment type="pathway">
    <text evidence="1">Amino-acid degradation; L-valine degradation.</text>
</comment>
<evidence type="ECO:0000313" key="9">
    <source>
        <dbReference type="EMBL" id="CAG5154423.1"/>
    </source>
</evidence>
<dbReference type="InterPro" id="IPR006115">
    <property type="entry name" value="6PGDH_NADP-bd"/>
</dbReference>
<evidence type="ECO:0000256" key="5">
    <source>
        <dbReference type="ARBA" id="ARBA00023002"/>
    </source>
</evidence>
<feature type="domain" description="6-phosphogluconate dehydrogenase NADP-binding" evidence="8">
    <location>
        <begin position="17"/>
        <end position="141"/>
    </location>
</feature>
<protein>
    <recommendedName>
        <fullName evidence="3">3-hydroxyisobutyrate dehydrogenase</fullName>
        <ecNumber evidence="3">1.1.1.31</ecNumber>
    </recommendedName>
</protein>
<comment type="catalytic activity">
    <reaction evidence="7">
        <text>3-hydroxy-2-methylpropanoate + NAD(+) = 2-methyl-3-oxopropanoate + NADH + H(+)</text>
        <dbReference type="Rhea" id="RHEA:17681"/>
        <dbReference type="ChEBI" id="CHEBI:11805"/>
        <dbReference type="ChEBI" id="CHEBI:15378"/>
        <dbReference type="ChEBI" id="CHEBI:57540"/>
        <dbReference type="ChEBI" id="CHEBI:57700"/>
        <dbReference type="ChEBI" id="CHEBI:57945"/>
        <dbReference type="EC" id="1.1.1.31"/>
    </reaction>
</comment>
<dbReference type="PANTHER" id="PTHR22981">
    <property type="entry name" value="3-HYDROXYISOBUTYRATE DEHYDROGENASE-RELATED"/>
    <property type="match status" value="1"/>
</dbReference>
<comment type="caution">
    <text evidence="9">The sequence shown here is derived from an EMBL/GenBank/DDBJ whole genome shotgun (WGS) entry which is preliminary data.</text>
</comment>
<evidence type="ECO:0000256" key="4">
    <source>
        <dbReference type="ARBA" id="ARBA00022456"/>
    </source>
</evidence>
<sequence length="142" mass="15279">MSDVGLIGTFPAYRLRVIGYGMAGNLRMRPGSDIVLHIYDIAPAVSHPFVDEYGSYGEIDVSESPLGLANKCETAISSLPMGKHVRNVYTTGDYCVLKAEKNTNHLIIDCSTIEIECTRDMCNTIIDTGVGTFVDATVSGGV</sequence>
<evidence type="ECO:0000256" key="7">
    <source>
        <dbReference type="ARBA" id="ARBA00049197"/>
    </source>
</evidence>
<evidence type="ECO:0000256" key="3">
    <source>
        <dbReference type="ARBA" id="ARBA00012991"/>
    </source>
</evidence>
<comment type="similarity">
    <text evidence="2">Belongs to the HIBADH-related family. 3-hydroxyisobutyrate dehydrogenase subfamily.</text>
</comment>
<dbReference type="Gene3D" id="3.40.50.720">
    <property type="entry name" value="NAD(P)-binding Rossmann-like Domain"/>
    <property type="match status" value="1"/>
</dbReference>
<dbReference type="GO" id="GO:0050661">
    <property type="term" value="F:NADP binding"/>
    <property type="evidence" value="ECO:0007669"/>
    <property type="project" value="InterPro"/>
</dbReference>
<gene>
    <name evidence="9" type="ORF">ALTATR162_LOCUS3602</name>
</gene>